<sequence>MSNRHSLSVATKCLDEYEHQLFVVTKVSFGSTDGLFVMK</sequence>
<dbReference type="Proteomes" id="UP000226420">
    <property type="component" value="Unassembled WGS sequence"/>
</dbReference>
<accession>A0AAJ5BIM7</accession>
<evidence type="ECO:0000313" key="1">
    <source>
        <dbReference type="EMBL" id="SFD41910.1"/>
    </source>
</evidence>
<reference evidence="1 2" key="1">
    <citation type="submission" date="2016-10" db="EMBL/GenBank/DDBJ databases">
        <authorList>
            <person name="Varghese N."/>
            <person name="Submissions S."/>
        </authorList>
    </citation>
    <scope>NUCLEOTIDE SEQUENCE [LARGE SCALE GENOMIC DNA]</scope>
    <source>
        <strain evidence="1 2">DSM 5563</strain>
    </source>
</reference>
<proteinExistence type="predicted"/>
<dbReference type="AlphaFoldDB" id="A0AAJ5BIM7"/>
<dbReference type="EMBL" id="FOLW01000017">
    <property type="protein sequence ID" value="SFD41910.1"/>
    <property type="molecule type" value="Genomic_DNA"/>
</dbReference>
<organism evidence="1 2">
    <name type="scientific">Pragia fontium DSM 5563 = ATCC 49100</name>
    <dbReference type="NCBI Taxonomy" id="1122977"/>
    <lineage>
        <taxon>Bacteria</taxon>
        <taxon>Pseudomonadati</taxon>
        <taxon>Pseudomonadota</taxon>
        <taxon>Gammaproteobacteria</taxon>
        <taxon>Enterobacterales</taxon>
        <taxon>Budviciaceae</taxon>
        <taxon>Pragia</taxon>
    </lineage>
</organism>
<comment type="caution">
    <text evidence="1">The sequence shown here is derived from an EMBL/GenBank/DDBJ whole genome shotgun (WGS) entry which is preliminary data.</text>
</comment>
<name>A0AAJ5BIM7_9GAMM</name>
<protein>
    <submittedName>
        <fullName evidence="1">Uncharacterized protein</fullName>
    </submittedName>
</protein>
<evidence type="ECO:0000313" key="2">
    <source>
        <dbReference type="Proteomes" id="UP000226420"/>
    </source>
</evidence>
<gene>
    <name evidence="1" type="ORF">SAMN02745723_11731</name>
</gene>